<dbReference type="AlphaFoldDB" id="A0A8J2VFC2"/>
<evidence type="ECO:0000313" key="2">
    <source>
        <dbReference type="EMBL" id="GGE07385.1"/>
    </source>
</evidence>
<organism evidence="2 3">
    <name type="scientific">Marinithermofilum abyssi</name>
    <dbReference type="NCBI Taxonomy" id="1571185"/>
    <lineage>
        <taxon>Bacteria</taxon>
        <taxon>Bacillati</taxon>
        <taxon>Bacillota</taxon>
        <taxon>Bacilli</taxon>
        <taxon>Bacillales</taxon>
        <taxon>Thermoactinomycetaceae</taxon>
        <taxon>Marinithermofilum</taxon>
    </lineage>
</organism>
<dbReference type="Pfam" id="PF07452">
    <property type="entry name" value="CHRD"/>
    <property type="match status" value="1"/>
</dbReference>
<evidence type="ECO:0000259" key="1">
    <source>
        <dbReference type="PROSITE" id="PS50933"/>
    </source>
</evidence>
<sequence>MRKFVAVLSGQEEVPPVRTRAFGILKLKVNKKQTQLRYRLTVFNLRKFTQAHLHLAPRGVNGPIVAFLFGLTVPGISVNRGRVTGTIKNGDLIGPLQGMTIANLVRQIRRGNIYVNAHTEQNPDGEIRGQVRKARRKAKRCK</sequence>
<reference evidence="2" key="2">
    <citation type="submission" date="2020-09" db="EMBL/GenBank/DDBJ databases">
        <authorList>
            <person name="Sun Q."/>
            <person name="Zhou Y."/>
        </authorList>
    </citation>
    <scope>NUCLEOTIDE SEQUENCE</scope>
    <source>
        <strain evidence="2">CGMCC 1.15179</strain>
    </source>
</reference>
<comment type="caution">
    <text evidence="2">The sequence shown here is derived from an EMBL/GenBank/DDBJ whole genome shotgun (WGS) entry which is preliminary data.</text>
</comment>
<dbReference type="SMART" id="SM00754">
    <property type="entry name" value="CHRD"/>
    <property type="match status" value="1"/>
</dbReference>
<dbReference type="Proteomes" id="UP000625210">
    <property type="component" value="Unassembled WGS sequence"/>
</dbReference>
<reference evidence="2" key="1">
    <citation type="journal article" date="2014" name="Int. J. Syst. Evol. Microbiol.">
        <title>Complete genome sequence of Corynebacterium casei LMG S-19264T (=DSM 44701T), isolated from a smear-ripened cheese.</title>
        <authorList>
            <consortium name="US DOE Joint Genome Institute (JGI-PGF)"/>
            <person name="Walter F."/>
            <person name="Albersmeier A."/>
            <person name="Kalinowski J."/>
            <person name="Ruckert C."/>
        </authorList>
    </citation>
    <scope>NUCLEOTIDE SEQUENCE</scope>
    <source>
        <strain evidence="2">CGMCC 1.15179</strain>
    </source>
</reference>
<keyword evidence="3" id="KW-1185">Reference proteome</keyword>
<evidence type="ECO:0000313" key="3">
    <source>
        <dbReference type="Proteomes" id="UP000625210"/>
    </source>
</evidence>
<feature type="domain" description="CHRD" evidence="1">
    <location>
        <begin position="1"/>
        <end position="136"/>
    </location>
</feature>
<dbReference type="EMBL" id="BMHQ01000002">
    <property type="protein sequence ID" value="GGE07385.1"/>
    <property type="molecule type" value="Genomic_DNA"/>
</dbReference>
<accession>A0A8J2VFC2</accession>
<dbReference type="InterPro" id="IPR010895">
    <property type="entry name" value="CHRD"/>
</dbReference>
<gene>
    <name evidence="2" type="ORF">GCM10011571_05790</name>
</gene>
<protein>
    <submittedName>
        <fullName evidence="2">CHRD domain-containing protein</fullName>
    </submittedName>
</protein>
<proteinExistence type="predicted"/>
<dbReference type="RefSeq" id="WP_188646411.1">
    <property type="nucleotide sequence ID" value="NZ_BMHQ01000002.1"/>
</dbReference>
<dbReference type="PROSITE" id="PS50933">
    <property type="entry name" value="CHRD"/>
    <property type="match status" value="1"/>
</dbReference>
<name>A0A8J2VFC2_9BACL</name>